<reference evidence="1" key="1">
    <citation type="submission" date="2023-04" db="EMBL/GenBank/DDBJ databases">
        <title>Draft Genome sequencing of Naganishia species isolated from polar environments using Oxford Nanopore Technology.</title>
        <authorList>
            <person name="Leo P."/>
            <person name="Venkateswaran K."/>
        </authorList>
    </citation>
    <scope>NUCLEOTIDE SEQUENCE</scope>
    <source>
        <strain evidence="1">MNA-CCFEE 5261</strain>
    </source>
</reference>
<dbReference type="EMBL" id="JASBWR010000079">
    <property type="protein sequence ID" value="KAJ9098047.1"/>
    <property type="molecule type" value="Genomic_DNA"/>
</dbReference>
<dbReference type="Proteomes" id="UP001241377">
    <property type="component" value="Unassembled WGS sequence"/>
</dbReference>
<comment type="caution">
    <text evidence="1">The sequence shown here is derived from an EMBL/GenBank/DDBJ whole genome shotgun (WGS) entry which is preliminary data.</text>
</comment>
<name>A0ACC2VFF8_9TREE</name>
<keyword evidence="2" id="KW-1185">Reference proteome</keyword>
<proteinExistence type="predicted"/>
<sequence length="584" mass="63703">MATYALSATLAGHSQDVRSLHVPSSTSIISGSRDASAIVWKPSKDEDKKWEIARTIGDPDGRFVSSVGSVRIGDESYIAVGSQSSTISLWSSTDATSAQPAHTLIGHKHNVCALDSNDAGLIVSGSWDKTAIVWRNFKPLLHLKDHEQAVWAVKCIGDDRFLTASADKLIRLFDMHGKVLNTYRGHTDCVRALSLTSDGQGFFSAANDGNVILWSFDNSQPIQVMNGHTSFVYSVATLPNGEGCVSSGEDGTVRVWTLDEELPDGQLTQTITHPTISVWVVDVLPNGDFASGASDGMVRVWTRSEERKAIAQQVQELEKAVASRQLNKTQVGDIKHTDLPGMEGLGRPGFLTLVSSRVGKKDGEVIMIKNNGKVEAYQWSTAGTTWQQIGEVTDAVGSGRKQVYQGIEYDYVFDVDIAEGQPPLKLPYNVRGEFFSLFPWSLVVLTIIHLENPYDAAQKFLSKNELPMTYVDQVVKFIESNTGGASLGDGNSSTAGYVDPFTGKVPQYFKTINVDAAKSKINEFSNASESALTQSEQQTLNEVYSQLKLPSVASLDGGFTESYDPATLLALLTKWSEDKRFPRK</sequence>
<gene>
    <name evidence="1" type="ORF">QFC19_006482</name>
</gene>
<evidence type="ECO:0000313" key="1">
    <source>
        <dbReference type="EMBL" id="KAJ9098047.1"/>
    </source>
</evidence>
<evidence type="ECO:0000313" key="2">
    <source>
        <dbReference type="Proteomes" id="UP001241377"/>
    </source>
</evidence>
<organism evidence="1 2">
    <name type="scientific">Naganishia cerealis</name>
    <dbReference type="NCBI Taxonomy" id="610337"/>
    <lineage>
        <taxon>Eukaryota</taxon>
        <taxon>Fungi</taxon>
        <taxon>Dikarya</taxon>
        <taxon>Basidiomycota</taxon>
        <taxon>Agaricomycotina</taxon>
        <taxon>Tremellomycetes</taxon>
        <taxon>Filobasidiales</taxon>
        <taxon>Filobasidiaceae</taxon>
        <taxon>Naganishia</taxon>
    </lineage>
</organism>
<protein>
    <submittedName>
        <fullName evidence="1">Uncharacterized protein</fullName>
    </submittedName>
</protein>
<accession>A0ACC2VFF8</accession>